<accession>M2YF80</accession>
<dbReference type="EMBL" id="ANHZ02000005">
    <property type="protein sequence ID" value="EME37210.1"/>
    <property type="molecule type" value="Genomic_DNA"/>
</dbReference>
<evidence type="ECO:0000313" key="12">
    <source>
        <dbReference type="EMBL" id="EME37210.1"/>
    </source>
</evidence>
<keyword evidence="5" id="KW-0500">Molybdenum</keyword>
<comment type="caution">
    <text evidence="12">The sequence shown here is derived from an EMBL/GenBank/DDBJ whole genome shotgun (WGS) entry which is preliminary data.</text>
</comment>
<feature type="transmembrane region" description="Helical" evidence="9">
    <location>
        <begin position="141"/>
        <end position="164"/>
    </location>
</feature>
<feature type="transmembrane region" description="Helical" evidence="9">
    <location>
        <begin position="99"/>
        <end position="121"/>
    </location>
</feature>
<reference evidence="12 13" key="1">
    <citation type="journal article" date="2014" name="Genome Announc.">
        <title>Draft Genome Sequence of Kocuria palustris PEL.</title>
        <authorList>
            <person name="Sharma G."/>
            <person name="Khatri I."/>
            <person name="Subramanian S."/>
        </authorList>
    </citation>
    <scope>NUCLEOTIDE SEQUENCE [LARGE SCALE GENOMIC DNA]</scope>
    <source>
        <strain evidence="12 13">PEL</strain>
    </source>
</reference>
<dbReference type="NCBIfam" id="TIGR01581">
    <property type="entry name" value="Mo_ABC_porter"/>
    <property type="match status" value="1"/>
</dbReference>
<dbReference type="GO" id="GO:0015098">
    <property type="term" value="F:molybdate ion transmembrane transporter activity"/>
    <property type="evidence" value="ECO:0007669"/>
    <property type="project" value="InterPro"/>
</dbReference>
<keyword evidence="4" id="KW-1003">Cell membrane</keyword>
<dbReference type="NCBIfam" id="TIGR02141">
    <property type="entry name" value="modB_ABC"/>
    <property type="match status" value="1"/>
</dbReference>
<feature type="transmembrane region" description="Helical" evidence="9">
    <location>
        <begin position="61"/>
        <end position="87"/>
    </location>
</feature>
<feature type="domain" description="ABC transmembrane type-1" evidence="11">
    <location>
        <begin position="61"/>
        <end position="263"/>
    </location>
</feature>
<dbReference type="Proteomes" id="UP000009877">
    <property type="component" value="Unassembled WGS sequence"/>
</dbReference>
<dbReference type="InterPro" id="IPR011867">
    <property type="entry name" value="ModB_ABC"/>
</dbReference>
<feature type="compositionally biased region" description="Basic and acidic residues" evidence="10">
    <location>
        <begin position="270"/>
        <end position="292"/>
    </location>
</feature>
<comment type="subcellular location">
    <subcellularLocation>
        <location evidence="1 9">Cell membrane</location>
        <topology evidence="1 9">Multi-pass membrane protein</topology>
    </subcellularLocation>
</comment>
<evidence type="ECO:0000256" key="4">
    <source>
        <dbReference type="ARBA" id="ARBA00022475"/>
    </source>
</evidence>
<evidence type="ECO:0000256" key="2">
    <source>
        <dbReference type="ARBA" id="ARBA00007069"/>
    </source>
</evidence>
<evidence type="ECO:0000256" key="10">
    <source>
        <dbReference type="SAM" id="MobiDB-lite"/>
    </source>
</evidence>
<dbReference type="Pfam" id="PF00528">
    <property type="entry name" value="BPD_transp_1"/>
    <property type="match status" value="1"/>
</dbReference>
<gene>
    <name evidence="12" type="ORF">C884_02124</name>
</gene>
<dbReference type="Gene3D" id="1.10.3720.10">
    <property type="entry name" value="MetI-like"/>
    <property type="match status" value="1"/>
</dbReference>
<protein>
    <submittedName>
        <fullName evidence="12">Molybdenum transport system permease protein ModB</fullName>
    </submittedName>
</protein>
<evidence type="ECO:0000313" key="13">
    <source>
        <dbReference type="Proteomes" id="UP000009877"/>
    </source>
</evidence>
<evidence type="ECO:0000256" key="9">
    <source>
        <dbReference type="RuleBase" id="RU363032"/>
    </source>
</evidence>
<evidence type="ECO:0000256" key="3">
    <source>
        <dbReference type="ARBA" id="ARBA00022448"/>
    </source>
</evidence>
<organism evidence="12 13">
    <name type="scientific">Kocuria palustris PEL</name>
    <dbReference type="NCBI Taxonomy" id="1236550"/>
    <lineage>
        <taxon>Bacteria</taxon>
        <taxon>Bacillati</taxon>
        <taxon>Actinomycetota</taxon>
        <taxon>Actinomycetes</taxon>
        <taxon>Micrococcales</taxon>
        <taxon>Micrococcaceae</taxon>
        <taxon>Kocuria</taxon>
    </lineage>
</organism>
<dbReference type="AlphaFoldDB" id="M2YF80"/>
<keyword evidence="6 9" id="KW-0812">Transmembrane</keyword>
<evidence type="ECO:0000256" key="7">
    <source>
        <dbReference type="ARBA" id="ARBA00022989"/>
    </source>
</evidence>
<keyword evidence="13" id="KW-1185">Reference proteome</keyword>
<dbReference type="CDD" id="cd06261">
    <property type="entry name" value="TM_PBP2"/>
    <property type="match status" value="1"/>
</dbReference>
<evidence type="ECO:0000256" key="1">
    <source>
        <dbReference type="ARBA" id="ARBA00004651"/>
    </source>
</evidence>
<dbReference type="InterPro" id="IPR000515">
    <property type="entry name" value="MetI-like"/>
</dbReference>
<comment type="similarity">
    <text evidence="2">Belongs to the binding-protein-dependent transport system permease family. CysTW subfamily.</text>
</comment>
<feature type="transmembrane region" description="Helical" evidence="9">
    <location>
        <begin position="185"/>
        <end position="207"/>
    </location>
</feature>
<evidence type="ECO:0000259" key="11">
    <source>
        <dbReference type="PROSITE" id="PS50928"/>
    </source>
</evidence>
<keyword evidence="7 9" id="KW-1133">Transmembrane helix</keyword>
<dbReference type="InterPro" id="IPR035906">
    <property type="entry name" value="MetI-like_sf"/>
</dbReference>
<evidence type="ECO:0000256" key="6">
    <source>
        <dbReference type="ARBA" id="ARBA00022692"/>
    </source>
</evidence>
<evidence type="ECO:0000256" key="8">
    <source>
        <dbReference type="ARBA" id="ARBA00023136"/>
    </source>
</evidence>
<proteinExistence type="inferred from homology"/>
<dbReference type="PANTHER" id="PTHR30183">
    <property type="entry name" value="MOLYBDENUM TRANSPORT SYSTEM PERMEASE PROTEIN MODB"/>
    <property type="match status" value="1"/>
</dbReference>
<sequence>MAGAGRPPRARRPRLALPGWLLIPAVVGALLIVLPVLGMILRIEPGRLWPLITSEASLDALWLSLRTAAVSTALCLVLGTPMALILARTSFPGHRFVRSVVLLPLVLPPVVGGLALLYVFGRVGLLGRHLEALGIEIAFSTAAVVLAQTFVALPFLVVGVEGALRSAGDRHEAIAATLGASPSTVLRRVTLPLVLPGMGSGAVLAFARCLGEFGATLTFAGSLQGVTRALPLEIYLQRESDPQAAVALALVLVLVAVLIVGLSAPRQLERARPARARDAHALDGEPRSDAPRDPVPAAAPLGSGGERS</sequence>
<dbReference type="STRING" id="71999.KPaMU14_11510"/>
<keyword evidence="3 9" id="KW-0813">Transport</keyword>
<name>M2YF80_9MICC</name>
<feature type="transmembrane region" description="Helical" evidence="9">
    <location>
        <begin position="20"/>
        <end position="41"/>
    </location>
</feature>
<dbReference type="PANTHER" id="PTHR30183:SF3">
    <property type="entry name" value="MOLYBDENUM TRANSPORT SYSTEM PERMEASE PROTEIN MODB"/>
    <property type="match status" value="1"/>
</dbReference>
<feature type="transmembrane region" description="Helical" evidence="9">
    <location>
        <begin position="244"/>
        <end position="265"/>
    </location>
</feature>
<keyword evidence="8 9" id="KW-0472">Membrane</keyword>
<evidence type="ECO:0000256" key="5">
    <source>
        <dbReference type="ARBA" id="ARBA00022505"/>
    </source>
</evidence>
<dbReference type="SUPFAM" id="SSF161098">
    <property type="entry name" value="MetI-like"/>
    <property type="match status" value="1"/>
</dbReference>
<dbReference type="InterPro" id="IPR006469">
    <property type="entry name" value="NifC_ABC_porter"/>
</dbReference>
<dbReference type="RefSeq" id="WP_006214137.1">
    <property type="nucleotide sequence ID" value="NZ_ANHZ02000005.1"/>
</dbReference>
<dbReference type="PROSITE" id="PS50928">
    <property type="entry name" value="ABC_TM1"/>
    <property type="match status" value="1"/>
</dbReference>
<feature type="region of interest" description="Disordered" evidence="10">
    <location>
        <begin position="270"/>
        <end position="308"/>
    </location>
</feature>
<dbReference type="GO" id="GO:0005886">
    <property type="term" value="C:plasma membrane"/>
    <property type="evidence" value="ECO:0007669"/>
    <property type="project" value="UniProtKB-SubCell"/>
</dbReference>